<feature type="compositionally biased region" description="Gly residues" evidence="1">
    <location>
        <begin position="1037"/>
        <end position="1046"/>
    </location>
</feature>
<feature type="region of interest" description="Disordered" evidence="1">
    <location>
        <begin position="636"/>
        <end position="659"/>
    </location>
</feature>
<dbReference type="VEuPathDB" id="CryptoDB:Vbra_10700"/>
<organism evidence="3 4">
    <name type="scientific">Vitrella brassicaformis (strain CCMP3155)</name>
    <dbReference type="NCBI Taxonomy" id="1169540"/>
    <lineage>
        <taxon>Eukaryota</taxon>
        <taxon>Sar</taxon>
        <taxon>Alveolata</taxon>
        <taxon>Colpodellida</taxon>
        <taxon>Vitrellaceae</taxon>
        <taxon>Vitrella</taxon>
    </lineage>
</organism>
<dbReference type="EMBL" id="CDMY01001040">
    <property type="protein sequence ID" value="CEM39480.1"/>
    <property type="molecule type" value="Genomic_DNA"/>
</dbReference>
<feature type="region of interest" description="Disordered" evidence="1">
    <location>
        <begin position="344"/>
        <end position="410"/>
    </location>
</feature>
<dbReference type="CDD" id="cd05402">
    <property type="entry name" value="NT_PAP_TUTase"/>
    <property type="match status" value="1"/>
</dbReference>
<feature type="compositionally biased region" description="Low complexity" evidence="1">
    <location>
        <begin position="811"/>
        <end position="829"/>
    </location>
</feature>
<dbReference type="AlphaFoldDB" id="A0A0G4H6I3"/>
<feature type="region of interest" description="Disordered" evidence="1">
    <location>
        <begin position="695"/>
        <end position="729"/>
    </location>
</feature>
<feature type="region of interest" description="Disordered" evidence="1">
    <location>
        <begin position="945"/>
        <end position="1053"/>
    </location>
</feature>
<feature type="region of interest" description="Disordered" evidence="1">
    <location>
        <begin position="783"/>
        <end position="836"/>
    </location>
</feature>
<name>A0A0G4H6I3_VITBC</name>
<accession>A0A0G4H6I3</accession>
<feature type="compositionally biased region" description="Low complexity" evidence="1">
    <location>
        <begin position="528"/>
        <end position="546"/>
    </location>
</feature>
<keyword evidence="4" id="KW-1185">Reference proteome</keyword>
<dbReference type="Pfam" id="PF22600">
    <property type="entry name" value="MTPAP-like_central"/>
    <property type="match status" value="1"/>
</dbReference>
<gene>
    <name evidence="3" type="ORF">Vbra_10700</name>
</gene>
<feature type="compositionally biased region" description="Gly residues" evidence="1">
    <location>
        <begin position="396"/>
        <end position="409"/>
    </location>
</feature>
<sequence>METEESTEAAAAPPQQDEPHHTTEEPEEPEEPEGLEALLRRYLAKEGEPWPEKDEAVEGIKDTIAQILRALDLPYEVQVFGSFVNGFKSSASDVDVVLLSRTTPPTPCSKTQVLTKIANYLESNDGPAHGFTNLTRILQARVPLLKITHEQSGLEVDLCVENRLGVHNSRLLATYSQVDPRVSDLGRLVKAWAKDRQIVGSADGTLNSYAYMLLAIFYLQTISPPILPNLQQWDAAEGYWSGRGGPSRAHKAAHAADDSKCADGGGGGARDGDSDSFERQMEGEHDVWFFANVERVRATQAATNTLSTHTLFLGFCHFYCHVFNWSEHAVSIRLALPQRFERRTTDTSLSNTSQSEDNDDSSDEQQNPNTNTRGGLLFGSSSSSGGGGHNNSNSNGGSGGAVGGGGSGGRVQHMQGVDKFGLAVSCTREQWYVEDPFDVSHNLAAKCSKRGKERILAECRDCMQEWVFEAMLRRLLVQVANPDTEEVCYLKMRVNATTSPEDVFRTFEGCQLSCIYFPNFPSHLTRNTDANTTNTGTADDANTDNTPAHKRGGGTGIVPCNVLRAYGYCYLELPSKAARRKALCKNESYILESNGGGGSTAQVILHYSCAQALNDAQSSSIWCFSRLTKDDLTQAAAQPQPLHDHNSIGTSSSPLSNSSLPPSAFNCLLKPDGSSSPAADMRSEAMQDALLKLVQSGGVPVHTHTTEGGGREERGNDGGGAARQRPAGDQIETRLLDFLRDSPASPVEEKLPPLPRRAYREDHRGHIDVGVAMGSGSWGGGAPEVALHLPSHPSFPSMPAHHNQHHHQHQLHLQQQLQQQQQQQPQHNNWSDGPAVSGLLATLNDFTPVNAGGAQMQPAVFRPTSSGMGMGGVGRGGGMHYGGGHGGVRGVGAYQEPTAPPYAPPPWSHGYSRGVGVGGLKESGQRIPNNSTALMMKIRSLMGTAATQTSPPNGTVPHAASCDQLPQRQSKKRTNDSDESTASASSTSTASQSPLVPTTEATPPREDPHTQACEFLKSLSENTPDPRKEPIRFGAKQRGGGGGGGLHLVNAKP</sequence>
<dbReference type="GO" id="GO:0016779">
    <property type="term" value="F:nucleotidyltransferase activity"/>
    <property type="evidence" value="ECO:0007669"/>
    <property type="project" value="TreeGrafter"/>
</dbReference>
<dbReference type="InterPro" id="IPR054708">
    <property type="entry name" value="MTPAP-like_central"/>
</dbReference>
<reference evidence="3 4" key="1">
    <citation type="submission" date="2014-11" db="EMBL/GenBank/DDBJ databases">
        <authorList>
            <person name="Zhu J."/>
            <person name="Qi W."/>
            <person name="Song R."/>
        </authorList>
    </citation>
    <scope>NUCLEOTIDE SEQUENCE [LARGE SCALE GENOMIC DNA]</scope>
</reference>
<evidence type="ECO:0000256" key="1">
    <source>
        <dbReference type="SAM" id="MobiDB-lite"/>
    </source>
</evidence>
<feature type="region of interest" description="Disordered" evidence="1">
    <location>
        <begin position="528"/>
        <end position="550"/>
    </location>
</feature>
<dbReference type="SUPFAM" id="SSF81631">
    <property type="entry name" value="PAP/OAS1 substrate-binding domain"/>
    <property type="match status" value="1"/>
</dbReference>
<dbReference type="PANTHER" id="PTHR12271">
    <property type="entry name" value="POLY A POLYMERASE CID PAP -RELATED"/>
    <property type="match status" value="1"/>
</dbReference>
<evidence type="ECO:0000313" key="3">
    <source>
        <dbReference type="EMBL" id="CEM39480.1"/>
    </source>
</evidence>
<dbReference type="GO" id="GO:0031123">
    <property type="term" value="P:RNA 3'-end processing"/>
    <property type="evidence" value="ECO:0007669"/>
    <property type="project" value="TreeGrafter"/>
</dbReference>
<dbReference type="PANTHER" id="PTHR12271:SF40">
    <property type="entry name" value="POLY(A) RNA POLYMERASE GLD2"/>
    <property type="match status" value="1"/>
</dbReference>
<dbReference type="OrthoDB" id="273917at2759"/>
<feature type="region of interest" description="Disordered" evidence="1">
    <location>
        <begin position="1"/>
        <end position="35"/>
    </location>
</feature>
<dbReference type="STRING" id="1169540.A0A0G4H6I3"/>
<feature type="domain" description="Poly(A) RNA polymerase mitochondrial-like central palm" evidence="2">
    <location>
        <begin position="58"/>
        <end position="177"/>
    </location>
</feature>
<evidence type="ECO:0000259" key="2">
    <source>
        <dbReference type="Pfam" id="PF22600"/>
    </source>
</evidence>
<dbReference type="InterPro" id="IPR043519">
    <property type="entry name" value="NT_sf"/>
</dbReference>
<protein>
    <recommendedName>
        <fullName evidence="2">Poly(A) RNA polymerase mitochondrial-like central palm domain-containing protein</fullName>
    </recommendedName>
</protein>
<dbReference type="InParanoid" id="A0A0G4H6I3"/>
<feature type="compositionally biased region" description="Polar residues" evidence="1">
    <location>
        <begin position="992"/>
        <end position="1001"/>
    </location>
</feature>
<dbReference type="Gene3D" id="1.10.1410.10">
    <property type="match status" value="1"/>
</dbReference>
<dbReference type="Proteomes" id="UP000041254">
    <property type="component" value="Unassembled WGS sequence"/>
</dbReference>
<feature type="compositionally biased region" description="Acidic residues" evidence="1">
    <location>
        <begin position="25"/>
        <end position="34"/>
    </location>
</feature>
<dbReference type="Gene3D" id="3.30.460.10">
    <property type="entry name" value="Beta Polymerase, domain 2"/>
    <property type="match status" value="1"/>
</dbReference>
<evidence type="ECO:0000313" key="4">
    <source>
        <dbReference type="Proteomes" id="UP000041254"/>
    </source>
</evidence>
<proteinExistence type="predicted"/>
<dbReference type="SUPFAM" id="SSF81301">
    <property type="entry name" value="Nucleotidyltransferase"/>
    <property type="match status" value="1"/>
</dbReference>
<feature type="region of interest" description="Disordered" evidence="1">
    <location>
        <begin position="250"/>
        <end position="277"/>
    </location>
</feature>
<feature type="compositionally biased region" description="Low complexity" evidence="1">
    <location>
        <begin position="980"/>
        <end position="991"/>
    </location>
</feature>